<dbReference type="InterPro" id="IPR001040">
    <property type="entry name" value="TIF_eIF_4E"/>
</dbReference>
<keyword evidence="5 6" id="KW-0648">Protein biosynthesis</keyword>
<dbReference type="InterPro" id="IPR023398">
    <property type="entry name" value="TIF_eIF4e-like"/>
</dbReference>
<dbReference type="Proteomes" id="UP000002630">
    <property type="component" value="Unassembled WGS sequence"/>
</dbReference>
<evidence type="ECO:0000256" key="4">
    <source>
        <dbReference type="ARBA" id="ARBA00022884"/>
    </source>
</evidence>
<keyword evidence="3" id="KW-0810">Translation regulation</keyword>
<keyword evidence="4 6" id="KW-0694">RNA-binding</keyword>
<evidence type="ECO:0000313" key="8">
    <source>
        <dbReference type="Proteomes" id="UP000002630"/>
    </source>
</evidence>
<keyword evidence="2 6" id="KW-0396">Initiation factor</keyword>
<evidence type="ECO:0000256" key="5">
    <source>
        <dbReference type="ARBA" id="ARBA00022917"/>
    </source>
</evidence>
<dbReference type="eggNOG" id="KOG1670">
    <property type="taxonomic scope" value="Eukaryota"/>
</dbReference>
<dbReference type="STRING" id="2880.D8LDC6"/>
<keyword evidence="8" id="KW-1185">Reference proteome</keyword>
<dbReference type="PANTHER" id="PTHR11960">
    <property type="entry name" value="EUKARYOTIC TRANSLATION INITIATION FACTOR 4E RELATED"/>
    <property type="match status" value="1"/>
</dbReference>
<gene>
    <name evidence="7" type="primary">EIF4E</name>
    <name evidence="7" type="ORF">Esi_0116_0065</name>
</gene>
<organism evidence="7 8">
    <name type="scientific">Ectocarpus siliculosus</name>
    <name type="common">Brown alga</name>
    <name type="synonym">Conferva siliculosa</name>
    <dbReference type="NCBI Taxonomy" id="2880"/>
    <lineage>
        <taxon>Eukaryota</taxon>
        <taxon>Sar</taxon>
        <taxon>Stramenopiles</taxon>
        <taxon>Ochrophyta</taxon>
        <taxon>PX clade</taxon>
        <taxon>Phaeophyceae</taxon>
        <taxon>Ectocarpales</taxon>
        <taxon>Ectocarpaceae</taxon>
        <taxon>Ectocarpus</taxon>
    </lineage>
</organism>
<evidence type="ECO:0000256" key="3">
    <source>
        <dbReference type="ARBA" id="ARBA00022845"/>
    </source>
</evidence>
<dbReference type="SUPFAM" id="SSF55418">
    <property type="entry name" value="eIF4e-like"/>
    <property type="match status" value="1"/>
</dbReference>
<dbReference type="Gene3D" id="3.30.760.10">
    <property type="entry name" value="RNA Cap, Translation Initiation Factor Eif4e"/>
    <property type="match status" value="1"/>
</dbReference>
<evidence type="ECO:0000256" key="1">
    <source>
        <dbReference type="ARBA" id="ARBA00009860"/>
    </source>
</evidence>
<name>D8LDC6_ECTSI</name>
<dbReference type="GO" id="GO:0000340">
    <property type="term" value="F:RNA 7-methylguanosine cap binding"/>
    <property type="evidence" value="ECO:0007669"/>
    <property type="project" value="TreeGrafter"/>
</dbReference>
<dbReference type="GO" id="GO:0006417">
    <property type="term" value="P:regulation of translation"/>
    <property type="evidence" value="ECO:0007669"/>
    <property type="project" value="UniProtKB-KW"/>
</dbReference>
<dbReference type="OrthoDB" id="590761at2759"/>
<reference evidence="7 8" key="1">
    <citation type="journal article" date="2010" name="Nature">
        <title>The Ectocarpus genome and the independent evolution of multicellularity in brown algae.</title>
        <authorList>
            <person name="Cock J.M."/>
            <person name="Sterck L."/>
            <person name="Rouze P."/>
            <person name="Scornet D."/>
            <person name="Allen A.E."/>
            <person name="Amoutzias G."/>
            <person name="Anthouard V."/>
            <person name="Artiguenave F."/>
            <person name="Aury J.M."/>
            <person name="Badger J.H."/>
            <person name="Beszteri B."/>
            <person name="Billiau K."/>
            <person name="Bonnet E."/>
            <person name="Bothwell J.H."/>
            <person name="Bowler C."/>
            <person name="Boyen C."/>
            <person name="Brownlee C."/>
            <person name="Carrano C.J."/>
            <person name="Charrier B."/>
            <person name="Cho G.Y."/>
            <person name="Coelho S.M."/>
            <person name="Collen J."/>
            <person name="Corre E."/>
            <person name="Da Silva C."/>
            <person name="Delage L."/>
            <person name="Delaroque N."/>
            <person name="Dittami S.M."/>
            <person name="Doulbeau S."/>
            <person name="Elias M."/>
            <person name="Farnham G."/>
            <person name="Gachon C.M."/>
            <person name="Gschloessl B."/>
            <person name="Heesch S."/>
            <person name="Jabbari K."/>
            <person name="Jubin C."/>
            <person name="Kawai H."/>
            <person name="Kimura K."/>
            <person name="Kloareg B."/>
            <person name="Kupper F.C."/>
            <person name="Lang D."/>
            <person name="Le Bail A."/>
            <person name="Leblanc C."/>
            <person name="Lerouge P."/>
            <person name="Lohr M."/>
            <person name="Lopez P.J."/>
            <person name="Martens C."/>
            <person name="Maumus F."/>
            <person name="Michel G."/>
            <person name="Miranda-Saavedra D."/>
            <person name="Morales J."/>
            <person name="Moreau H."/>
            <person name="Motomura T."/>
            <person name="Nagasato C."/>
            <person name="Napoli C.A."/>
            <person name="Nelson D.R."/>
            <person name="Nyvall-Collen P."/>
            <person name="Peters A.F."/>
            <person name="Pommier C."/>
            <person name="Potin P."/>
            <person name="Poulain J."/>
            <person name="Quesneville H."/>
            <person name="Read B."/>
            <person name="Rensing S.A."/>
            <person name="Ritter A."/>
            <person name="Rousvoal S."/>
            <person name="Samanta M."/>
            <person name="Samson G."/>
            <person name="Schroeder D.C."/>
            <person name="Segurens B."/>
            <person name="Strittmatter M."/>
            <person name="Tonon T."/>
            <person name="Tregear J.W."/>
            <person name="Valentin K."/>
            <person name="von Dassow P."/>
            <person name="Yamagishi T."/>
            <person name="Van de Peer Y."/>
            <person name="Wincker P."/>
        </authorList>
    </citation>
    <scope>NUCLEOTIDE SEQUENCE [LARGE SCALE GENOMIC DNA]</scope>
    <source>
        <strain evidence="8">Ec32 / CCAP1310/4</strain>
    </source>
</reference>
<comment type="similarity">
    <text evidence="1 6">Belongs to the eukaryotic initiation factor 4E family.</text>
</comment>
<dbReference type="EMBL" id="FN649760">
    <property type="protein sequence ID" value="CBN80184.1"/>
    <property type="molecule type" value="Genomic_DNA"/>
</dbReference>
<dbReference type="AlphaFoldDB" id="D8LDC6"/>
<evidence type="ECO:0000313" key="7">
    <source>
        <dbReference type="EMBL" id="CBN80184.1"/>
    </source>
</evidence>
<evidence type="ECO:0000256" key="2">
    <source>
        <dbReference type="ARBA" id="ARBA00022540"/>
    </source>
</evidence>
<dbReference type="Pfam" id="PF01652">
    <property type="entry name" value="IF4E"/>
    <property type="match status" value="1"/>
</dbReference>
<dbReference type="PANTHER" id="PTHR11960:SF8">
    <property type="entry name" value="EUKARYOTIC TRANSLATION INITIATION FACTOR 4E1-RELATED"/>
    <property type="match status" value="1"/>
</dbReference>
<dbReference type="GO" id="GO:0003743">
    <property type="term" value="F:translation initiation factor activity"/>
    <property type="evidence" value="ECO:0007669"/>
    <property type="project" value="UniProtKB-KW"/>
</dbReference>
<sequence length="202" mass="22749">MAVEAAPATENATGEVARHPLQHRWALWYDNAKLKAATETWADNLKHILAFETVQEFWALFNNVMPPSMLSVQSNYSVFKEGVKPMWEDTANRQGGKFVLTVKGEDLPQLDQWWLHAVLSAIGETLESETDPEVCGLVVSLRKGQHRIALWTKTCEESRVVPVAKKLKEALKLPARLKFVFQTHSDAVSSLSSFQNASRFEV</sequence>
<accession>D8LDC6</accession>
<dbReference type="InParanoid" id="D8LDC6"/>
<evidence type="ECO:0000256" key="6">
    <source>
        <dbReference type="RuleBase" id="RU004374"/>
    </source>
</evidence>
<proteinExistence type="inferred from homology"/>
<dbReference type="GO" id="GO:0016281">
    <property type="term" value="C:eukaryotic translation initiation factor 4F complex"/>
    <property type="evidence" value="ECO:0007669"/>
    <property type="project" value="TreeGrafter"/>
</dbReference>
<protein>
    <submittedName>
        <fullName evidence="7">Eukaryotic initiation factor 4E</fullName>
    </submittedName>
</protein>